<sequence>MHLTTLLAASLLPALPYARSIPSRRGVDCSFYTSPDSGATCATFADAWGMSEDDFKALNPGIKCPSIDTAMSYCVIGSVTDGDDEPSSTAAGPKSTVPASTKMTSVIKTTATPIKPTVTQKPSTTKQPSGNGIKTPEPIQEGMVTNCNKFHYVSPTTSCQGILNYNKISLADFVKWNPAVGRECELLWAGTNACVGVIGSTPSLTTTTKPKPVTTTVKGNGIKTPEPIQEGMVSNCNKWHFVGDTTTCQGIINYNKITLDDFVAWNPAVGKGCSHLWKGTHACVGVVGSNPKPKPTATAPSNGIKTPSPIQEDMVKNCVTFHYISSTTTCQALLKYRKITIDQFFKWNPAVKKDCSGLWKETHACFGVK</sequence>
<keyword evidence="9" id="KW-1185">Reference proteome</keyword>
<evidence type="ECO:0000256" key="2">
    <source>
        <dbReference type="ARBA" id="ARBA00022729"/>
    </source>
</evidence>
<accession>A0A366S9X8</accession>
<dbReference type="GeneID" id="41990927"/>
<dbReference type="InterPro" id="IPR036779">
    <property type="entry name" value="LysM_dom_sf"/>
</dbReference>
<dbReference type="PANTHER" id="PTHR34997:SF2">
    <property type="entry name" value="LYSM DOMAIN-CONTAINING PROTEIN-RELATED"/>
    <property type="match status" value="1"/>
</dbReference>
<dbReference type="OrthoDB" id="2281372at2759"/>
<dbReference type="AlphaFoldDB" id="A0A366S9X8"/>
<dbReference type="InterPro" id="IPR018392">
    <property type="entry name" value="LysM"/>
</dbReference>
<protein>
    <recommendedName>
        <fullName evidence="7">LysM domain-containing protein</fullName>
    </recommendedName>
</protein>
<dbReference type="SUPFAM" id="SSF54106">
    <property type="entry name" value="LysM domain"/>
    <property type="match status" value="2"/>
</dbReference>
<reference evidence="8 9" key="1">
    <citation type="submission" date="2018-06" db="EMBL/GenBank/DDBJ databases">
        <title>Fusarium incarnatum-equiseti species complex species 28.</title>
        <authorList>
            <person name="Gardiner D.M."/>
        </authorList>
    </citation>
    <scope>NUCLEOTIDE SEQUENCE [LARGE SCALE GENOMIC DNA]</scope>
    <source>
        <strain evidence="8 9">FIESC_28</strain>
    </source>
</reference>
<evidence type="ECO:0000313" key="9">
    <source>
        <dbReference type="Proteomes" id="UP000253153"/>
    </source>
</evidence>
<feature type="domain" description="LysM" evidence="7">
    <location>
        <begin position="30"/>
        <end position="75"/>
    </location>
</feature>
<feature type="signal peptide" evidence="6">
    <location>
        <begin position="1"/>
        <end position="20"/>
    </location>
</feature>
<gene>
    <name evidence="8" type="ORF">FIESC28_01481</name>
</gene>
<feature type="domain" description="LysM" evidence="7">
    <location>
        <begin position="238"/>
        <end position="284"/>
    </location>
</feature>
<feature type="region of interest" description="Disordered" evidence="5">
    <location>
        <begin position="112"/>
        <end position="139"/>
    </location>
</feature>
<name>A0A366S9X8_9HYPO</name>
<keyword evidence="3" id="KW-0843">Virulence</keyword>
<dbReference type="Gene3D" id="3.10.350.10">
    <property type="entry name" value="LysM domain"/>
    <property type="match status" value="4"/>
</dbReference>
<dbReference type="Pfam" id="PF01476">
    <property type="entry name" value="LysM"/>
    <property type="match status" value="1"/>
</dbReference>
<dbReference type="Proteomes" id="UP000253153">
    <property type="component" value="Unassembled WGS sequence"/>
</dbReference>
<dbReference type="PROSITE" id="PS51782">
    <property type="entry name" value="LYSM"/>
    <property type="match status" value="3"/>
</dbReference>
<comment type="caution">
    <text evidence="8">The sequence shown here is derived from an EMBL/GenBank/DDBJ whole genome shotgun (WGS) entry which is preliminary data.</text>
</comment>
<feature type="domain" description="LysM" evidence="7">
    <location>
        <begin position="149"/>
        <end position="195"/>
    </location>
</feature>
<feature type="compositionally biased region" description="Polar residues" evidence="5">
    <location>
        <begin position="112"/>
        <end position="132"/>
    </location>
</feature>
<evidence type="ECO:0000256" key="4">
    <source>
        <dbReference type="ARBA" id="ARBA00044955"/>
    </source>
</evidence>
<evidence type="ECO:0000259" key="7">
    <source>
        <dbReference type="PROSITE" id="PS51782"/>
    </source>
</evidence>
<comment type="similarity">
    <text evidence="4">Belongs to the secreted LysM effector family.</text>
</comment>
<evidence type="ECO:0000256" key="6">
    <source>
        <dbReference type="SAM" id="SignalP"/>
    </source>
</evidence>
<dbReference type="GO" id="GO:0008061">
    <property type="term" value="F:chitin binding"/>
    <property type="evidence" value="ECO:0007669"/>
    <property type="project" value="UniProtKB-KW"/>
</dbReference>
<evidence type="ECO:0000256" key="3">
    <source>
        <dbReference type="ARBA" id="ARBA00023026"/>
    </source>
</evidence>
<keyword evidence="1" id="KW-0147">Chitin-binding</keyword>
<organism evidence="8 9">
    <name type="scientific">Fusarium coffeatum</name>
    <dbReference type="NCBI Taxonomy" id="231269"/>
    <lineage>
        <taxon>Eukaryota</taxon>
        <taxon>Fungi</taxon>
        <taxon>Dikarya</taxon>
        <taxon>Ascomycota</taxon>
        <taxon>Pezizomycotina</taxon>
        <taxon>Sordariomycetes</taxon>
        <taxon>Hypocreomycetidae</taxon>
        <taxon>Hypocreales</taxon>
        <taxon>Nectriaceae</taxon>
        <taxon>Fusarium</taxon>
        <taxon>Fusarium incarnatum-equiseti species complex</taxon>
    </lineage>
</organism>
<evidence type="ECO:0000256" key="1">
    <source>
        <dbReference type="ARBA" id="ARBA00022669"/>
    </source>
</evidence>
<feature type="chain" id="PRO_5016587516" description="LysM domain-containing protein" evidence="6">
    <location>
        <begin position="21"/>
        <end position="369"/>
    </location>
</feature>
<dbReference type="RefSeq" id="XP_031020319.1">
    <property type="nucleotide sequence ID" value="XM_031155631.1"/>
</dbReference>
<evidence type="ECO:0000313" key="8">
    <source>
        <dbReference type="EMBL" id="RBR25728.1"/>
    </source>
</evidence>
<dbReference type="InterPro" id="IPR052210">
    <property type="entry name" value="LysM1-like"/>
</dbReference>
<dbReference type="PANTHER" id="PTHR34997">
    <property type="entry name" value="AM15"/>
    <property type="match status" value="1"/>
</dbReference>
<keyword evidence="2 6" id="KW-0732">Signal</keyword>
<evidence type="ECO:0000256" key="5">
    <source>
        <dbReference type="SAM" id="MobiDB-lite"/>
    </source>
</evidence>
<dbReference type="EMBL" id="QKXC01000036">
    <property type="protein sequence ID" value="RBR25728.1"/>
    <property type="molecule type" value="Genomic_DNA"/>
</dbReference>
<proteinExistence type="inferred from homology"/>